<feature type="region of interest" description="Disordered" evidence="1">
    <location>
        <begin position="39"/>
        <end position="200"/>
    </location>
</feature>
<feature type="compositionally biased region" description="Basic and acidic residues" evidence="1">
    <location>
        <begin position="39"/>
        <end position="52"/>
    </location>
</feature>
<proteinExistence type="predicted"/>
<dbReference type="Proteomes" id="UP000003558">
    <property type="component" value="Unassembled WGS sequence"/>
</dbReference>
<gene>
    <name evidence="2" type="ORF">GOALK_093_00420</name>
</gene>
<organism evidence="2 3">
    <name type="scientific">Gordonia alkanivorans NBRC 16433</name>
    <dbReference type="NCBI Taxonomy" id="1027371"/>
    <lineage>
        <taxon>Bacteria</taxon>
        <taxon>Bacillati</taxon>
        <taxon>Actinomycetota</taxon>
        <taxon>Actinomycetes</taxon>
        <taxon>Mycobacteriales</taxon>
        <taxon>Gordoniaceae</taxon>
        <taxon>Gordonia</taxon>
    </lineage>
</organism>
<feature type="region of interest" description="Disordered" evidence="1">
    <location>
        <begin position="1"/>
        <end position="20"/>
    </location>
</feature>
<reference evidence="2 3" key="1">
    <citation type="submission" date="2011-05" db="EMBL/GenBank/DDBJ databases">
        <title>Whole genome shotgun sequence of Gordonia alkanivorans NBRC 16433.</title>
        <authorList>
            <person name="Hosoyama A."/>
            <person name="Nakamura S."/>
            <person name="Takarada H."/>
            <person name="Tsuchikane K."/>
            <person name="Yamazaki S."/>
            <person name="Fujita N."/>
        </authorList>
    </citation>
    <scope>NUCLEOTIDE SEQUENCE [LARGE SCALE GENOMIC DNA]</scope>
    <source>
        <strain evidence="2 3">NBRC 16433</strain>
    </source>
</reference>
<dbReference type="eggNOG" id="ENOG503308F">
    <property type="taxonomic scope" value="Bacteria"/>
</dbReference>
<name>F9VZ15_9ACTN</name>
<feature type="compositionally biased region" description="Basic and acidic residues" evidence="1">
    <location>
        <begin position="63"/>
        <end position="74"/>
    </location>
</feature>
<dbReference type="InterPro" id="IPR021739">
    <property type="entry name" value="SaV-like"/>
</dbReference>
<evidence type="ECO:0000256" key="1">
    <source>
        <dbReference type="SAM" id="MobiDB-lite"/>
    </source>
</evidence>
<protein>
    <recommendedName>
        <fullName evidence="4">DUF3310 domain-containing protein</fullName>
    </recommendedName>
</protein>
<accession>F9VZ15</accession>
<feature type="compositionally biased region" description="Basic and acidic residues" evidence="1">
    <location>
        <begin position="10"/>
        <end position="20"/>
    </location>
</feature>
<dbReference type="EMBL" id="BACI01000093">
    <property type="protein sequence ID" value="GAA13854.1"/>
    <property type="molecule type" value="Genomic_DNA"/>
</dbReference>
<dbReference type="Pfam" id="PF11753">
    <property type="entry name" value="DUF3310"/>
    <property type="match status" value="1"/>
</dbReference>
<sequence length="300" mass="32672">MRGGTVTDDPVNHPKHYTDHPRLQNAIECIGGELRTGDAVRQADDHSRRAAREQPSSRMPLRLRKDPVGVHAESEVGTSEELWMSSHGECSEPPQGPSFHERVRIRESARTSSGAPTFGTGPGTHLGDGISPRPTPSSRGGSASQERRPSGQPARELGAVEQEPTGGGASRRPSGVGDTDSGALRTGPTDHDPVNKPQHYRSHASGVECIQITEHMGFCLGNAVKYIWRADLKHDAIEDLEKARWYLDREIGLRYKAEARPGCCCVRCDPDFSGMRLCPLCGDKRCPGAVNHRKHPEVSS</sequence>
<dbReference type="STRING" id="1027371.GOALK_093_00420"/>
<dbReference type="AlphaFoldDB" id="F9VZ15"/>
<evidence type="ECO:0000313" key="2">
    <source>
        <dbReference type="EMBL" id="GAA13854.1"/>
    </source>
</evidence>
<feature type="compositionally biased region" description="Low complexity" evidence="1">
    <location>
        <begin position="129"/>
        <end position="144"/>
    </location>
</feature>
<feature type="compositionally biased region" description="Basic and acidic residues" evidence="1">
    <location>
        <begin position="99"/>
        <end position="109"/>
    </location>
</feature>
<evidence type="ECO:0008006" key="4">
    <source>
        <dbReference type="Google" id="ProtNLM"/>
    </source>
</evidence>
<evidence type="ECO:0000313" key="3">
    <source>
        <dbReference type="Proteomes" id="UP000003558"/>
    </source>
</evidence>
<comment type="caution">
    <text evidence="2">The sequence shown here is derived from an EMBL/GenBank/DDBJ whole genome shotgun (WGS) entry which is preliminary data.</text>
</comment>